<dbReference type="InterPro" id="IPR003140">
    <property type="entry name" value="PLipase/COase/thioEstase"/>
</dbReference>
<dbReference type="Gene3D" id="3.40.50.1820">
    <property type="entry name" value="alpha/beta hydrolase"/>
    <property type="match status" value="1"/>
</dbReference>
<evidence type="ECO:0000259" key="2">
    <source>
        <dbReference type="Pfam" id="PF02230"/>
    </source>
</evidence>
<name>A0A504J1D7_9FLAO</name>
<dbReference type="PANTHER" id="PTHR43037:SF1">
    <property type="entry name" value="BLL1128 PROTEIN"/>
    <property type="match status" value="1"/>
</dbReference>
<dbReference type="AlphaFoldDB" id="A0A504J1D7"/>
<proteinExistence type="predicted"/>
<feature type="domain" description="Phospholipase/carboxylesterase/thioesterase" evidence="2">
    <location>
        <begin position="491"/>
        <end position="612"/>
    </location>
</feature>
<keyword evidence="4" id="KW-1185">Reference proteome</keyword>
<dbReference type="InterPro" id="IPR050955">
    <property type="entry name" value="Plant_Biomass_Hydrol_Est"/>
</dbReference>
<sequence length="628" mass="73416">MKLRHILYFFVIISMIGCQKEEPSGISFLEKKPIIDGVLDKELTDLKEFEFNHIWQFDNPVTDTVPVTYRMGYTSTHLYVYIEAKSDSINYRKRGFVNGDGFKLLLAKPQLDSLTDEYYDMVFSASKDKEYWARKRIWEYNRAQGSNKKFSKNTLFEEKASNGKSGFEALISWKDIDPYHPWFMEKIGYNLYFAKAIQDTITNGYAVVEDEAIWDEEIPKRNYKLLSFDLPTTITNELVLFRCKNRNIIKQDTLWIEQVTKADDKYSKEIGLKIFDPQNQQVFKLKKNLKLTDQFLKDKFQVTTSSLDEGIYQMVIMSKNDTLLKSSITIFPKIDFKNINKKIKQNTTKLNQGIANTLLFKFQQLENQIRDLKYYESGQQYYKLYTTIKKEYLDFLNGKNPFLNIEKPYRRAFQSKSDNSYQPYTIKLPKEYDSNKKYPLLVFLHGSGADDVGLLNSPRSNGEFIEIAPFARDKYRAYTSDISQRDIIDAIEDVSTYFSIDKQNIIVGGFSMGGYGALRTFYEYPNLYKGVAVFAGHPNLANYWLKGNHPNFLDSKYLEVFQDKPVFVYHGKKDGSLPVHLIENMIAKMEKAGIDVTHRIVKEYGHQYPDQQTNNLYFEWLKNTISSQ</sequence>
<organism evidence="3 4">
    <name type="scientific">Aquimarina algicola</name>
    <dbReference type="NCBI Taxonomy" id="2589995"/>
    <lineage>
        <taxon>Bacteria</taxon>
        <taxon>Pseudomonadati</taxon>
        <taxon>Bacteroidota</taxon>
        <taxon>Flavobacteriia</taxon>
        <taxon>Flavobacteriales</taxon>
        <taxon>Flavobacteriaceae</taxon>
        <taxon>Aquimarina</taxon>
    </lineage>
</organism>
<evidence type="ECO:0000313" key="3">
    <source>
        <dbReference type="EMBL" id="TPN82282.1"/>
    </source>
</evidence>
<dbReference type="EMBL" id="VFWZ01000009">
    <property type="protein sequence ID" value="TPN82282.1"/>
    <property type="molecule type" value="Genomic_DNA"/>
</dbReference>
<evidence type="ECO:0000313" key="4">
    <source>
        <dbReference type="Proteomes" id="UP000315540"/>
    </source>
</evidence>
<dbReference type="SUPFAM" id="SSF53474">
    <property type="entry name" value="alpha/beta-Hydrolases"/>
    <property type="match status" value="1"/>
</dbReference>
<dbReference type="RefSeq" id="WP_140597213.1">
    <property type="nucleotide sequence ID" value="NZ_VFWZ01000009.1"/>
</dbReference>
<dbReference type="GO" id="GO:0016787">
    <property type="term" value="F:hydrolase activity"/>
    <property type="evidence" value="ECO:0007669"/>
    <property type="project" value="InterPro"/>
</dbReference>
<dbReference type="SUPFAM" id="SSF49344">
    <property type="entry name" value="CBD9-like"/>
    <property type="match status" value="1"/>
</dbReference>
<dbReference type="OrthoDB" id="9764953at2"/>
<reference evidence="3 4" key="1">
    <citation type="submission" date="2019-06" db="EMBL/GenBank/DDBJ databases">
        <authorList>
            <person name="Meng X."/>
        </authorList>
    </citation>
    <scope>NUCLEOTIDE SEQUENCE [LARGE SCALE GENOMIC DNA]</scope>
    <source>
        <strain evidence="3 4">M625</strain>
    </source>
</reference>
<dbReference type="Proteomes" id="UP000315540">
    <property type="component" value="Unassembled WGS sequence"/>
</dbReference>
<dbReference type="PROSITE" id="PS51257">
    <property type="entry name" value="PROKAR_LIPOPROTEIN"/>
    <property type="match status" value="1"/>
</dbReference>
<protein>
    <recommendedName>
        <fullName evidence="2">Phospholipase/carboxylesterase/thioesterase domain-containing protein</fullName>
    </recommendedName>
</protein>
<keyword evidence="1" id="KW-0732">Signal</keyword>
<gene>
    <name evidence="3" type="ORF">FHK87_22930</name>
</gene>
<dbReference type="PANTHER" id="PTHR43037">
    <property type="entry name" value="UNNAMED PRODUCT-RELATED"/>
    <property type="match status" value="1"/>
</dbReference>
<dbReference type="InterPro" id="IPR029058">
    <property type="entry name" value="AB_hydrolase_fold"/>
</dbReference>
<dbReference type="Gene3D" id="2.60.40.1190">
    <property type="match status" value="1"/>
</dbReference>
<accession>A0A504J1D7</accession>
<evidence type="ECO:0000256" key="1">
    <source>
        <dbReference type="ARBA" id="ARBA00022729"/>
    </source>
</evidence>
<comment type="caution">
    <text evidence="3">The sequence shown here is derived from an EMBL/GenBank/DDBJ whole genome shotgun (WGS) entry which is preliminary data.</text>
</comment>
<dbReference type="Pfam" id="PF02230">
    <property type="entry name" value="Abhydrolase_2"/>
    <property type="match status" value="1"/>
</dbReference>